<keyword evidence="1" id="KW-0472">Membrane</keyword>
<evidence type="ECO:0000256" key="1">
    <source>
        <dbReference type="SAM" id="Phobius"/>
    </source>
</evidence>
<dbReference type="AlphaFoldDB" id="A0A1H9JFJ1"/>
<keyword evidence="3" id="KW-1185">Reference proteome</keyword>
<feature type="transmembrane region" description="Helical" evidence="1">
    <location>
        <begin position="59"/>
        <end position="80"/>
    </location>
</feature>
<organism evidence="2 3">
    <name type="scientific">Natrinema salaciae</name>
    <dbReference type="NCBI Taxonomy" id="1186196"/>
    <lineage>
        <taxon>Archaea</taxon>
        <taxon>Methanobacteriati</taxon>
        <taxon>Methanobacteriota</taxon>
        <taxon>Stenosarchaea group</taxon>
        <taxon>Halobacteria</taxon>
        <taxon>Halobacteriales</taxon>
        <taxon>Natrialbaceae</taxon>
        <taxon>Natrinema</taxon>
    </lineage>
</organism>
<gene>
    <name evidence="2" type="ORF">SAMN04489841_2534</name>
</gene>
<evidence type="ECO:0000313" key="3">
    <source>
        <dbReference type="Proteomes" id="UP000199114"/>
    </source>
</evidence>
<evidence type="ECO:0000313" key="2">
    <source>
        <dbReference type="EMBL" id="SEQ85553.1"/>
    </source>
</evidence>
<dbReference type="EMBL" id="FOFD01000003">
    <property type="protein sequence ID" value="SEQ85553.1"/>
    <property type="molecule type" value="Genomic_DNA"/>
</dbReference>
<protein>
    <submittedName>
        <fullName evidence="2">Uncharacterized protein</fullName>
    </submittedName>
</protein>
<name>A0A1H9JFJ1_9EURY</name>
<keyword evidence="1" id="KW-1133">Transmembrane helix</keyword>
<keyword evidence="1" id="KW-0812">Transmembrane</keyword>
<reference evidence="3" key="1">
    <citation type="submission" date="2016-10" db="EMBL/GenBank/DDBJ databases">
        <authorList>
            <person name="Varghese N."/>
            <person name="Submissions S."/>
        </authorList>
    </citation>
    <scope>NUCLEOTIDE SEQUENCE [LARGE SCALE GENOMIC DNA]</scope>
    <source>
        <strain evidence="3">DSM 25055</strain>
    </source>
</reference>
<sequence>MLFGALVFGYGLLLVPSSVLGGVWIAAIGLSLALSGVFATERVGKRFARSAAARRKFSLAFAVLAVVLLVAFAAINGASFESAAIERSG</sequence>
<dbReference type="Proteomes" id="UP000199114">
    <property type="component" value="Unassembled WGS sequence"/>
</dbReference>
<accession>A0A1H9JFJ1</accession>
<feature type="transmembrane region" description="Helical" evidence="1">
    <location>
        <begin position="12"/>
        <end position="38"/>
    </location>
</feature>
<proteinExistence type="predicted"/>